<reference evidence="7 8" key="1">
    <citation type="submission" date="2020-04" db="EMBL/GenBank/DDBJ databases">
        <title>Complete genome sequence of Spiroplasma platyhelix ATCC 51748, an insect isolate.</title>
        <authorList>
            <person name="Green E.A."/>
            <person name="Klassen J.L."/>
        </authorList>
    </citation>
    <scope>NUCLEOTIDE SEQUENCE [LARGE SCALE GENOMIC DNA]</scope>
    <source>
        <strain evidence="7 8">PALS-1</strain>
    </source>
</reference>
<dbReference type="EMBL" id="JAAVVK010000002">
    <property type="protein sequence ID" value="NKE38694.1"/>
    <property type="molecule type" value="Genomic_DNA"/>
</dbReference>
<evidence type="ECO:0000313" key="8">
    <source>
        <dbReference type="Proteomes" id="UP000584587"/>
    </source>
</evidence>
<feature type="transmembrane region" description="Helical" evidence="6">
    <location>
        <begin position="188"/>
        <end position="209"/>
    </location>
</feature>
<feature type="transmembrane region" description="Helical" evidence="6">
    <location>
        <begin position="221"/>
        <end position="248"/>
    </location>
</feature>
<evidence type="ECO:0000256" key="2">
    <source>
        <dbReference type="ARBA" id="ARBA00022475"/>
    </source>
</evidence>
<dbReference type="RefSeq" id="WP_168105165.1">
    <property type="nucleotide sequence ID" value="NZ_CP051215.1"/>
</dbReference>
<feature type="transmembrane region" description="Helical" evidence="6">
    <location>
        <begin position="95"/>
        <end position="115"/>
    </location>
</feature>
<evidence type="ECO:0000256" key="4">
    <source>
        <dbReference type="ARBA" id="ARBA00022989"/>
    </source>
</evidence>
<protein>
    <submittedName>
        <fullName evidence="7">ABC transporter permease</fullName>
    </submittedName>
</protein>
<comment type="subcellular location">
    <subcellularLocation>
        <location evidence="1">Cell membrane</location>
        <topology evidence="1">Multi-pass membrane protein</topology>
    </subcellularLocation>
</comment>
<organism evidence="7 8">
    <name type="scientific">Spiroplasma platyhelix PALS-1</name>
    <dbReference type="NCBI Taxonomy" id="1276218"/>
    <lineage>
        <taxon>Bacteria</taxon>
        <taxon>Bacillati</taxon>
        <taxon>Mycoplasmatota</taxon>
        <taxon>Mollicutes</taxon>
        <taxon>Entomoplasmatales</taxon>
        <taxon>Spiroplasmataceae</taxon>
        <taxon>Spiroplasma</taxon>
    </lineage>
</organism>
<evidence type="ECO:0000256" key="1">
    <source>
        <dbReference type="ARBA" id="ARBA00004651"/>
    </source>
</evidence>
<evidence type="ECO:0000256" key="3">
    <source>
        <dbReference type="ARBA" id="ARBA00022692"/>
    </source>
</evidence>
<feature type="transmembrane region" description="Helical" evidence="6">
    <location>
        <begin position="40"/>
        <end position="60"/>
    </location>
</feature>
<dbReference type="GO" id="GO:0022857">
    <property type="term" value="F:transmembrane transporter activity"/>
    <property type="evidence" value="ECO:0007669"/>
    <property type="project" value="InterPro"/>
</dbReference>
<dbReference type="PANTHER" id="PTHR43370">
    <property type="entry name" value="SUGAR ABC TRANSPORTER INTEGRAL MEMBRANE PROTEIN-RELATED"/>
    <property type="match status" value="1"/>
</dbReference>
<dbReference type="Pfam" id="PF02653">
    <property type="entry name" value="BPD_transp_2"/>
    <property type="match status" value="1"/>
</dbReference>
<feature type="transmembrane region" description="Helical" evidence="6">
    <location>
        <begin position="66"/>
        <end position="88"/>
    </location>
</feature>
<evidence type="ECO:0000313" key="7">
    <source>
        <dbReference type="EMBL" id="NKE38694.1"/>
    </source>
</evidence>
<dbReference type="PANTHER" id="PTHR43370:SF1">
    <property type="entry name" value="GUANOSINE ABC TRANSPORTER PERMEASE PROTEIN NUPQ"/>
    <property type="match status" value="1"/>
</dbReference>
<dbReference type="AlphaFoldDB" id="A0A846U106"/>
<keyword evidence="5 6" id="KW-0472">Membrane</keyword>
<dbReference type="InterPro" id="IPR001851">
    <property type="entry name" value="ABC_transp_permease"/>
</dbReference>
<comment type="caution">
    <text evidence="7">The sequence shown here is derived from an EMBL/GenBank/DDBJ whole genome shotgun (WGS) entry which is preliminary data.</text>
</comment>
<dbReference type="GO" id="GO:0005886">
    <property type="term" value="C:plasma membrane"/>
    <property type="evidence" value="ECO:0007669"/>
    <property type="project" value="UniProtKB-SubCell"/>
</dbReference>
<evidence type="ECO:0000256" key="6">
    <source>
        <dbReference type="SAM" id="Phobius"/>
    </source>
</evidence>
<keyword evidence="8" id="KW-1185">Reference proteome</keyword>
<gene>
    <name evidence="7" type="ORF">HER12_02855</name>
</gene>
<dbReference type="Proteomes" id="UP000584587">
    <property type="component" value="Unassembled WGS sequence"/>
</dbReference>
<keyword evidence="3 6" id="KW-0812">Transmembrane</keyword>
<accession>A0A846U106</accession>
<name>A0A846U106_9MOLU</name>
<feature type="transmembrane region" description="Helical" evidence="6">
    <location>
        <begin position="12"/>
        <end position="28"/>
    </location>
</feature>
<proteinExistence type="predicted"/>
<evidence type="ECO:0000256" key="5">
    <source>
        <dbReference type="ARBA" id="ARBA00023136"/>
    </source>
</evidence>
<keyword evidence="4 6" id="KW-1133">Transmembrane helix</keyword>
<sequence length="306" mass="32346">MDALRMILENSSLIFVVLIFGALAGLISERSGVTNIGIEGMMTIGALIFAVFAKGVGASWGNWSQIIALLCAGLVGVLFASLHAFAAVTLKADQIISGVAINILAAAIALFVVQLPGNNGFIAFNTIYTLPKIGSGEFFNIYLLIAVVTIVIIGLALKYTKWGLRHIATGENPNAADAAGINVIKRRYAAVLLSGFLAAMAGAVFTMYASGTFRAVVNGNGFLAIAILIFGQWRVPLITIGAALFAIVETTGARISYQTGVSSWVVTNKELFNTLPFVISLLVLVFTSKWSKAPKALGVPFNKSKR</sequence>
<dbReference type="CDD" id="cd06580">
    <property type="entry name" value="TM_PBP1_transp_TpRbsC_like"/>
    <property type="match status" value="1"/>
</dbReference>
<feature type="transmembrane region" description="Helical" evidence="6">
    <location>
        <begin position="138"/>
        <end position="157"/>
    </location>
</feature>
<keyword evidence="2" id="KW-1003">Cell membrane</keyword>